<dbReference type="AlphaFoldDB" id="A0A0K1PHA2"/>
<gene>
    <name evidence="2" type="ORF">AKJ08_3287</name>
</gene>
<keyword evidence="3" id="KW-1185">Reference proteome</keyword>
<feature type="compositionally biased region" description="Basic and acidic residues" evidence="1">
    <location>
        <begin position="31"/>
        <end position="42"/>
    </location>
</feature>
<reference evidence="2 3" key="1">
    <citation type="submission" date="2015-08" db="EMBL/GenBank/DDBJ databases">
        <authorList>
            <person name="Babu N.S."/>
            <person name="Beckwith C.J."/>
            <person name="Beseler K.G."/>
            <person name="Brison A."/>
            <person name="Carone J.V."/>
            <person name="Caskin T.P."/>
            <person name="Diamond M."/>
            <person name="Durham M.E."/>
            <person name="Foxe J.M."/>
            <person name="Go M."/>
            <person name="Henderson B.A."/>
            <person name="Jones I.B."/>
            <person name="McGettigan J.A."/>
            <person name="Micheletti S.J."/>
            <person name="Nasrallah M.E."/>
            <person name="Ortiz D."/>
            <person name="Piller C.R."/>
            <person name="Privatt S.R."/>
            <person name="Schneider S.L."/>
            <person name="Sharp S."/>
            <person name="Smith T.C."/>
            <person name="Stanton J.D."/>
            <person name="Ullery H.E."/>
            <person name="Wilson R.J."/>
            <person name="Serrano M.G."/>
            <person name="Buck G."/>
            <person name="Lee V."/>
            <person name="Wang Y."/>
            <person name="Carvalho R."/>
            <person name="Voegtly L."/>
            <person name="Shi R."/>
            <person name="Duckworth R."/>
            <person name="Johnson A."/>
            <person name="Loviza R."/>
            <person name="Walstead R."/>
            <person name="Shah Z."/>
            <person name="Kiflezghi M."/>
            <person name="Wade K."/>
            <person name="Ball S.L."/>
            <person name="Bradley K.W."/>
            <person name="Asai D.J."/>
            <person name="Bowman C.A."/>
            <person name="Russell D.A."/>
            <person name="Pope W.H."/>
            <person name="Jacobs-Sera D."/>
            <person name="Hendrix R.W."/>
            <person name="Hatfull G.F."/>
        </authorList>
    </citation>
    <scope>NUCLEOTIDE SEQUENCE [LARGE SCALE GENOMIC DNA]</scope>
    <source>
        <strain evidence="2 3">DSM 27710</strain>
    </source>
</reference>
<accession>A0A0K1PHA2</accession>
<dbReference type="EMBL" id="CP012332">
    <property type="protein sequence ID" value="AKU92900.1"/>
    <property type="molecule type" value="Genomic_DNA"/>
</dbReference>
<organism evidence="2 3">
    <name type="scientific">Vulgatibacter incomptus</name>
    <dbReference type="NCBI Taxonomy" id="1391653"/>
    <lineage>
        <taxon>Bacteria</taxon>
        <taxon>Pseudomonadati</taxon>
        <taxon>Myxococcota</taxon>
        <taxon>Myxococcia</taxon>
        <taxon>Myxococcales</taxon>
        <taxon>Cystobacterineae</taxon>
        <taxon>Vulgatibacteraceae</taxon>
        <taxon>Vulgatibacter</taxon>
    </lineage>
</organism>
<proteinExistence type="predicted"/>
<sequence>MVPAEFCSLLDASRGGCVGWRRPGLGNGRMPEGRSNECRASR</sequence>
<protein>
    <submittedName>
        <fullName evidence="2">Uncharacterized protein</fullName>
    </submittedName>
</protein>
<evidence type="ECO:0000256" key="1">
    <source>
        <dbReference type="SAM" id="MobiDB-lite"/>
    </source>
</evidence>
<name>A0A0K1PHA2_9BACT</name>
<dbReference type="KEGG" id="vin:AKJ08_3287"/>
<feature type="region of interest" description="Disordered" evidence="1">
    <location>
        <begin position="23"/>
        <end position="42"/>
    </location>
</feature>
<dbReference type="STRING" id="1391653.AKJ08_3287"/>
<dbReference type="Proteomes" id="UP000055590">
    <property type="component" value="Chromosome"/>
</dbReference>
<evidence type="ECO:0000313" key="3">
    <source>
        <dbReference type="Proteomes" id="UP000055590"/>
    </source>
</evidence>
<evidence type="ECO:0000313" key="2">
    <source>
        <dbReference type="EMBL" id="AKU92900.1"/>
    </source>
</evidence>